<dbReference type="NCBIfam" id="NF002492">
    <property type="entry name" value="PRK01810.1"/>
    <property type="match status" value="1"/>
</dbReference>
<dbReference type="AlphaFoldDB" id="A0A940WZ30"/>
<evidence type="ECO:0000256" key="5">
    <source>
        <dbReference type="ARBA" id="ARBA00022763"/>
    </source>
</evidence>
<comment type="function">
    <text evidence="8">Poorly processive, error-prone DNA polymerase involved in untargeted mutagenesis. Copies undamaged DNA at stalled replication forks, which arise in vivo from mismatched or misaligned primer ends. These misaligned primers can be extended by PolIV. Exhibits no 3'-5' exonuclease (proofreading) activity. May be involved in translesional synthesis, in conjunction with the beta clamp from PolIII.</text>
</comment>
<dbReference type="PROSITE" id="PS50173">
    <property type="entry name" value="UMUC"/>
    <property type="match status" value="1"/>
</dbReference>
<keyword evidence="2 8" id="KW-0808">Transferase</keyword>
<dbReference type="InterPro" id="IPR043502">
    <property type="entry name" value="DNA/RNA_pol_sf"/>
</dbReference>
<dbReference type="GO" id="GO:0006281">
    <property type="term" value="P:DNA repair"/>
    <property type="evidence" value="ECO:0007669"/>
    <property type="project" value="UniProtKB-UniRule"/>
</dbReference>
<evidence type="ECO:0000256" key="6">
    <source>
        <dbReference type="ARBA" id="ARBA00022842"/>
    </source>
</evidence>
<dbReference type="Gene3D" id="3.40.1170.60">
    <property type="match status" value="1"/>
</dbReference>
<dbReference type="GO" id="GO:0000287">
    <property type="term" value="F:magnesium ion binding"/>
    <property type="evidence" value="ECO:0007669"/>
    <property type="project" value="UniProtKB-UniRule"/>
</dbReference>
<evidence type="ECO:0000259" key="9">
    <source>
        <dbReference type="PROSITE" id="PS50173"/>
    </source>
</evidence>
<keyword evidence="7 8" id="KW-0234">DNA repair</keyword>
<dbReference type="HAMAP" id="MF_01113">
    <property type="entry name" value="DNApol_IV"/>
    <property type="match status" value="1"/>
</dbReference>
<dbReference type="GO" id="GO:0003887">
    <property type="term" value="F:DNA-directed DNA polymerase activity"/>
    <property type="evidence" value="ECO:0007669"/>
    <property type="project" value="UniProtKB-UniRule"/>
</dbReference>
<evidence type="ECO:0000313" key="10">
    <source>
        <dbReference type="EMBL" id="MBP3951201.1"/>
    </source>
</evidence>
<comment type="caution">
    <text evidence="10">The sequence shown here is derived from an EMBL/GenBank/DDBJ whole genome shotgun (WGS) entry which is preliminary data.</text>
</comment>
<keyword evidence="5 8" id="KW-0227">DNA damage</keyword>
<dbReference type="GO" id="GO:0042276">
    <property type="term" value="P:error-prone translesion synthesis"/>
    <property type="evidence" value="ECO:0007669"/>
    <property type="project" value="TreeGrafter"/>
</dbReference>
<evidence type="ECO:0000256" key="4">
    <source>
        <dbReference type="ARBA" id="ARBA00022723"/>
    </source>
</evidence>
<protein>
    <recommendedName>
        <fullName evidence="8">DNA polymerase IV</fullName>
        <shortName evidence="8">Pol IV</shortName>
        <ecNumber evidence="8">2.7.7.7</ecNumber>
    </recommendedName>
</protein>
<keyword evidence="8" id="KW-0515">Mutator protein</keyword>
<comment type="similarity">
    <text evidence="1 8">Belongs to the DNA polymerase type-Y family.</text>
</comment>
<dbReference type="Pfam" id="PF00817">
    <property type="entry name" value="IMS"/>
    <property type="match status" value="1"/>
</dbReference>
<dbReference type="EMBL" id="JAGKSQ010000003">
    <property type="protein sequence ID" value="MBP3951201.1"/>
    <property type="molecule type" value="Genomic_DNA"/>
</dbReference>
<dbReference type="InterPro" id="IPR050116">
    <property type="entry name" value="DNA_polymerase-Y"/>
</dbReference>
<comment type="subunit">
    <text evidence="8">Monomer.</text>
</comment>
<dbReference type="InterPro" id="IPR043128">
    <property type="entry name" value="Rev_trsase/Diguanyl_cyclase"/>
</dbReference>
<dbReference type="GO" id="GO:0009432">
    <property type="term" value="P:SOS response"/>
    <property type="evidence" value="ECO:0007669"/>
    <property type="project" value="TreeGrafter"/>
</dbReference>
<keyword evidence="3 8" id="KW-0548">Nucleotidyltransferase</keyword>
<dbReference type="Gene3D" id="3.30.70.270">
    <property type="match status" value="1"/>
</dbReference>
<feature type="active site" evidence="8">
    <location>
        <position position="108"/>
    </location>
</feature>
<comment type="subcellular location">
    <subcellularLocation>
        <location evidence="8">Cytoplasm</location>
    </subcellularLocation>
</comment>
<keyword evidence="8" id="KW-0239">DNA-directed DNA polymerase</keyword>
<dbReference type="PANTHER" id="PTHR11076:SF33">
    <property type="entry name" value="DNA POLYMERASE KAPPA"/>
    <property type="match status" value="1"/>
</dbReference>
<comment type="catalytic activity">
    <reaction evidence="8">
        <text>DNA(n) + a 2'-deoxyribonucleoside 5'-triphosphate = DNA(n+1) + diphosphate</text>
        <dbReference type="Rhea" id="RHEA:22508"/>
        <dbReference type="Rhea" id="RHEA-COMP:17339"/>
        <dbReference type="Rhea" id="RHEA-COMP:17340"/>
        <dbReference type="ChEBI" id="CHEBI:33019"/>
        <dbReference type="ChEBI" id="CHEBI:61560"/>
        <dbReference type="ChEBI" id="CHEBI:173112"/>
        <dbReference type="EC" id="2.7.7.7"/>
    </reaction>
</comment>
<evidence type="ECO:0000256" key="1">
    <source>
        <dbReference type="ARBA" id="ARBA00010945"/>
    </source>
</evidence>
<feature type="binding site" evidence="8">
    <location>
        <position position="11"/>
    </location>
    <ligand>
        <name>Mg(2+)</name>
        <dbReference type="ChEBI" id="CHEBI:18420"/>
    </ligand>
</feature>
<comment type="cofactor">
    <cofactor evidence="8">
        <name>Mg(2+)</name>
        <dbReference type="ChEBI" id="CHEBI:18420"/>
    </cofactor>
    <text evidence="8">Binds 2 magnesium ions per subunit.</text>
</comment>
<feature type="binding site" evidence="8">
    <location>
        <position position="107"/>
    </location>
    <ligand>
        <name>Mg(2+)</name>
        <dbReference type="ChEBI" id="CHEBI:18420"/>
    </ligand>
</feature>
<evidence type="ECO:0000256" key="3">
    <source>
        <dbReference type="ARBA" id="ARBA00022695"/>
    </source>
</evidence>
<dbReference type="InterPro" id="IPR036775">
    <property type="entry name" value="DNA_pol_Y-fam_lit_finger_sf"/>
</dbReference>
<evidence type="ECO:0000256" key="8">
    <source>
        <dbReference type="HAMAP-Rule" id="MF_01113"/>
    </source>
</evidence>
<dbReference type="InterPro" id="IPR001126">
    <property type="entry name" value="UmuC"/>
</dbReference>
<dbReference type="Gene3D" id="3.30.1490.100">
    <property type="entry name" value="DNA polymerase, Y-family, little finger domain"/>
    <property type="match status" value="1"/>
</dbReference>
<dbReference type="Gene3D" id="1.10.150.20">
    <property type="entry name" value="5' to 3' exonuclease, C-terminal subdomain"/>
    <property type="match status" value="1"/>
</dbReference>
<reference evidence="10" key="1">
    <citation type="submission" date="2021-03" db="EMBL/GenBank/DDBJ databases">
        <title>Bacillus suaedae sp. nov., isolated from Suaeda aralocaspica.</title>
        <authorList>
            <person name="Lei R.F.R."/>
        </authorList>
    </citation>
    <scope>NUCLEOTIDE SEQUENCE</scope>
    <source>
        <strain evidence="10">YZJH907-2</strain>
    </source>
</reference>
<dbReference type="FunFam" id="3.40.1170.60:FF:000003">
    <property type="entry name" value="DNA polymerase eta"/>
    <property type="match status" value="1"/>
</dbReference>
<dbReference type="InterPro" id="IPR017961">
    <property type="entry name" value="DNA_pol_Y-fam_little_finger"/>
</dbReference>
<evidence type="ECO:0000256" key="7">
    <source>
        <dbReference type="ARBA" id="ARBA00023204"/>
    </source>
</evidence>
<gene>
    <name evidence="8" type="primary">dinB</name>
    <name evidence="10" type="ORF">J7W16_08635</name>
</gene>
<dbReference type="PANTHER" id="PTHR11076">
    <property type="entry name" value="DNA REPAIR POLYMERASE UMUC / TRANSFERASE FAMILY MEMBER"/>
    <property type="match status" value="1"/>
</dbReference>
<dbReference type="InterPro" id="IPR022880">
    <property type="entry name" value="DNApol_IV"/>
</dbReference>
<organism evidence="10 11">
    <name type="scientific">Halalkalibacter suaedae</name>
    <dbReference type="NCBI Taxonomy" id="2822140"/>
    <lineage>
        <taxon>Bacteria</taxon>
        <taxon>Bacillati</taxon>
        <taxon>Bacillota</taxon>
        <taxon>Bacilli</taxon>
        <taxon>Bacillales</taxon>
        <taxon>Bacillaceae</taxon>
        <taxon>Halalkalibacter</taxon>
    </lineage>
</organism>
<dbReference type="NCBIfam" id="NF002677">
    <property type="entry name" value="PRK02406.1"/>
    <property type="match status" value="1"/>
</dbReference>
<keyword evidence="4 8" id="KW-0479">Metal-binding</keyword>
<proteinExistence type="inferred from homology"/>
<dbReference type="Pfam" id="PF11799">
    <property type="entry name" value="IMS_C"/>
    <property type="match status" value="1"/>
</dbReference>
<dbReference type="SUPFAM" id="SSF56672">
    <property type="entry name" value="DNA/RNA polymerases"/>
    <property type="match status" value="1"/>
</dbReference>
<keyword evidence="11" id="KW-1185">Reference proteome</keyword>
<dbReference type="CDD" id="cd03586">
    <property type="entry name" value="PolY_Pol_IV_kappa"/>
    <property type="match status" value="1"/>
</dbReference>
<feature type="site" description="Substrate discrimination" evidence="8">
    <location>
        <position position="16"/>
    </location>
</feature>
<feature type="domain" description="UmuC" evidence="9">
    <location>
        <begin position="7"/>
        <end position="188"/>
    </location>
</feature>
<dbReference type="GO" id="GO:0006261">
    <property type="term" value="P:DNA-templated DNA replication"/>
    <property type="evidence" value="ECO:0007669"/>
    <property type="project" value="UniProtKB-UniRule"/>
</dbReference>
<dbReference type="RefSeq" id="WP_210596896.1">
    <property type="nucleotide sequence ID" value="NZ_JAGKSQ010000003.1"/>
</dbReference>
<keyword evidence="8" id="KW-0963">Cytoplasm</keyword>
<keyword evidence="6 8" id="KW-0460">Magnesium</keyword>
<sequence>MNQARIIFHVDMNSFFASVEVAHNPKLKGKPLAIAGNPEERRGIIVTSTYEARAKGVKTTMPIWQAKKLCPNLLILPPNGERYRTASQAIFDILFSYTPLVQQVSIDEGYMDVTSYSKEIHPLQLAKEIQARIFDELRLPCSIGVAPNKFLAKMASDMKKPNGITVLRKRDIDSMLWQLPIEQMHGIGKRTVDTWKKHEIHTIGDLAKADKQKLVQKFGERGLQLWSRANGIDVRPVNPHAYKEFKSIGHSTTLRADTDNLAVIQATFDQLALRVNERLRKNNVYARGVQITIRYHDWKMVTKSHKVEHPIQSIEDLRKEARLLFDKGWNHERIRLLGISTYDLVDQQYAYKQLDLFTYKADIKKDQLNATIEKIRQRYGSDSLNIGWKKQKGEQE</sequence>
<name>A0A940WZ30_9BACI</name>
<dbReference type="SUPFAM" id="SSF100879">
    <property type="entry name" value="Lesion bypass DNA polymerase (Y-family), little finger domain"/>
    <property type="match status" value="1"/>
</dbReference>
<keyword evidence="8" id="KW-0235">DNA replication</keyword>
<dbReference type="GO" id="GO:0005829">
    <property type="term" value="C:cytosol"/>
    <property type="evidence" value="ECO:0007669"/>
    <property type="project" value="TreeGrafter"/>
</dbReference>
<evidence type="ECO:0000313" key="11">
    <source>
        <dbReference type="Proteomes" id="UP000678228"/>
    </source>
</evidence>
<accession>A0A940WZ30</accession>
<evidence type="ECO:0000256" key="2">
    <source>
        <dbReference type="ARBA" id="ARBA00022679"/>
    </source>
</evidence>
<dbReference type="Proteomes" id="UP000678228">
    <property type="component" value="Unassembled WGS sequence"/>
</dbReference>
<keyword evidence="8" id="KW-0238">DNA-binding</keyword>
<dbReference type="GO" id="GO:0003684">
    <property type="term" value="F:damaged DNA binding"/>
    <property type="evidence" value="ECO:0007669"/>
    <property type="project" value="InterPro"/>
</dbReference>
<dbReference type="EC" id="2.7.7.7" evidence="8"/>